<evidence type="ECO:0000313" key="6">
    <source>
        <dbReference type="EMBL" id="MBB5283821.1"/>
    </source>
</evidence>
<dbReference type="AlphaFoldDB" id="A0A840TK51"/>
<keyword evidence="4 5" id="KW-0472">Membrane</keyword>
<feature type="transmembrane region" description="Helical" evidence="5">
    <location>
        <begin position="20"/>
        <end position="38"/>
    </location>
</feature>
<feature type="transmembrane region" description="Helical" evidence="5">
    <location>
        <begin position="110"/>
        <end position="136"/>
    </location>
</feature>
<dbReference type="Gene3D" id="1.20.120.1630">
    <property type="match status" value="1"/>
</dbReference>
<feature type="transmembrane region" description="Helical" evidence="5">
    <location>
        <begin position="50"/>
        <end position="70"/>
    </location>
</feature>
<keyword evidence="6" id="KW-0489">Methyltransferase</keyword>
<dbReference type="InterPro" id="IPR007318">
    <property type="entry name" value="Phopholipid_MeTrfase"/>
</dbReference>
<evidence type="ECO:0000313" key="7">
    <source>
        <dbReference type="Proteomes" id="UP000557307"/>
    </source>
</evidence>
<keyword evidence="2 5" id="KW-0812">Transmembrane</keyword>
<accession>A0A840TK51</accession>
<keyword evidence="7" id="KW-1185">Reference proteome</keyword>
<sequence>MALSKEFDQQGNFLFKYRSVLPVLVLGVGLGVYAFVIWEETKARNPSFAANGYEFFCLGVGLLGLLVRILTVGFTPKNTSGRNTHGQLADELNTSGMYSIVRHPLYLGNFFMWLGVAMLTQDGWFITAFSLAYWLYYERIMYAEEQYIAKKFGDDFKKWAAQTPAIVPFPSQWRNPNLCFSVRKVLRQEKNGFAALFLLFFVFDTVGEFITYGDVSFRNEHWLVMGGVSGLIYLVLKLIKNYTDLLNEEGR</sequence>
<dbReference type="GO" id="GO:0032259">
    <property type="term" value="P:methylation"/>
    <property type="evidence" value="ECO:0007669"/>
    <property type="project" value="UniProtKB-KW"/>
</dbReference>
<comment type="caution">
    <text evidence="6">The sequence shown here is derived from an EMBL/GenBank/DDBJ whole genome shotgun (WGS) entry which is preliminary data.</text>
</comment>
<dbReference type="GO" id="GO:0008168">
    <property type="term" value="F:methyltransferase activity"/>
    <property type="evidence" value="ECO:0007669"/>
    <property type="project" value="UniProtKB-KW"/>
</dbReference>
<dbReference type="PANTHER" id="PTHR12714:SF9">
    <property type="entry name" value="PROTEIN-S-ISOPRENYLCYSTEINE O-METHYLTRANSFERASE"/>
    <property type="match status" value="1"/>
</dbReference>
<dbReference type="Proteomes" id="UP000557307">
    <property type="component" value="Unassembled WGS sequence"/>
</dbReference>
<dbReference type="GO" id="GO:0012505">
    <property type="term" value="C:endomembrane system"/>
    <property type="evidence" value="ECO:0007669"/>
    <property type="project" value="UniProtKB-SubCell"/>
</dbReference>
<name>A0A840TK51_9BACT</name>
<dbReference type="EMBL" id="JACHGF010000002">
    <property type="protein sequence ID" value="MBB5283821.1"/>
    <property type="molecule type" value="Genomic_DNA"/>
</dbReference>
<dbReference type="RefSeq" id="WP_184173525.1">
    <property type="nucleotide sequence ID" value="NZ_JACHGF010000002.1"/>
</dbReference>
<evidence type="ECO:0000256" key="4">
    <source>
        <dbReference type="ARBA" id="ARBA00023136"/>
    </source>
</evidence>
<gene>
    <name evidence="6" type="ORF">HNQ92_001947</name>
</gene>
<reference evidence="6 7" key="1">
    <citation type="submission" date="2020-08" db="EMBL/GenBank/DDBJ databases">
        <title>Genomic Encyclopedia of Type Strains, Phase IV (KMG-IV): sequencing the most valuable type-strain genomes for metagenomic binning, comparative biology and taxonomic classification.</title>
        <authorList>
            <person name="Goeker M."/>
        </authorList>
    </citation>
    <scope>NUCLEOTIDE SEQUENCE [LARGE SCALE GENOMIC DNA]</scope>
    <source>
        <strain evidence="6 7">DSM 105074</strain>
    </source>
</reference>
<proteinExistence type="predicted"/>
<dbReference type="PANTHER" id="PTHR12714">
    <property type="entry name" value="PROTEIN-S ISOPRENYLCYSTEINE O-METHYLTRANSFERASE"/>
    <property type="match status" value="1"/>
</dbReference>
<feature type="transmembrane region" description="Helical" evidence="5">
    <location>
        <begin position="222"/>
        <end position="239"/>
    </location>
</feature>
<keyword evidence="6" id="KW-0808">Transferase</keyword>
<dbReference type="PROSITE" id="PS50244">
    <property type="entry name" value="S5A_REDUCTASE"/>
    <property type="match status" value="1"/>
</dbReference>
<feature type="transmembrane region" description="Helical" evidence="5">
    <location>
        <begin position="193"/>
        <end position="210"/>
    </location>
</feature>
<evidence type="ECO:0000256" key="3">
    <source>
        <dbReference type="ARBA" id="ARBA00022989"/>
    </source>
</evidence>
<comment type="subcellular location">
    <subcellularLocation>
        <location evidence="1">Endomembrane system</location>
        <topology evidence="1">Multi-pass membrane protein</topology>
    </subcellularLocation>
</comment>
<organism evidence="6 7">
    <name type="scientific">Rhabdobacter roseus</name>
    <dbReference type="NCBI Taxonomy" id="1655419"/>
    <lineage>
        <taxon>Bacteria</taxon>
        <taxon>Pseudomonadati</taxon>
        <taxon>Bacteroidota</taxon>
        <taxon>Cytophagia</taxon>
        <taxon>Cytophagales</taxon>
        <taxon>Cytophagaceae</taxon>
        <taxon>Rhabdobacter</taxon>
    </lineage>
</organism>
<evidence type="ECO:0000256" key="5">
    <source>
        <dbReference type="SAM" id="Phobius"/>
    </source>
</evidence>
<evidence type="ECO:0000256" key="2">
    <source>
        <dbReference type="ARBA" id="ARBA00022692"/>
    </source>
</evidence>
<keyword evidence="3 5" id="KW-1133">Transmembrane helix</keyword>
<protein>
    <submittedName>
        <fullName evidence="6">Protein-S-isoprenylcysteine O-methyltransferase Ste14</fullName>
    </submittedName>
</protein>
<evidence type="ECO:0000256" key="1">
    <source>
        <dbReference type="ARBA" id="ARBA00004127"/>
    </source>
</evidence>
<dbReference type="Pfam" id="PF04191">
    <property type="entry name" value="PEMT"/>
    <property type="match status" value="1"/>
</dbReference>